<dbReference type="Gene3D" id="3.30.559.10">
    <property type="entry name" value="Chloramphenicol acetyltransferase-like domain"/>
    <property type="match status" value="1"/>
</dbReference>
<name>A0A1L9SZ82_9EURO</name>
<proteinExistence type="inferred from homology"/>
<keyword evidence="2" id="KW-0597">Phosphoprotein</keyword>
<evidence type="ECO:0000313" key="7">
    <source>
        <dbReference type="Proteomes" id="UP000184356"/>
    </source>
</evidence>
<dbReference type="OrthoDB" id="416786at2759"/>
<dbReference type="GO" id="GO:0016874">
    <property type="term" value="F:ligase activity"/>
    <property type="evidence" value="ECO:0007669"/>
    <property type="project" value="UniProtKB-KW"/>
</dbReference>
<dbReference type="RefSeq" id="XP_040696263.1">
    <property type="nucleotide sequence ID" value="XM_040848379.1"/>
</dbReference>
<accession>A0A1L9SZ82</accession>
<gene>
    <name evidence="6" type="ORF">ASPSYDRAFT_51880</name>
</gene>
<organism evidence="6 7">
    <name type="scientific">Aspergillus sydowii CBS 593.65</name>
    <dbReference type="NCBI Taxonomy" id="1036612"/>
    <lineage>
        <taxon>Eukaryota</taxon>
        <taxon>Fungi</taxon>
        <taxon>Dikarya</taxon>
        <taxon>Ascomycota</taxon>
        <taxon>Pezizomycotina</taxon>
        <taxon>Eurotiomycetes</taxon>
        <taxon>Eurotiomycetidae</taxon>
        <taxon>Eurotiales</taxon>
        <taxon>Aspergillaceae</taxon>
        <taxon>Aspergillus</taxon>
        <taxon>Aspergillus subgen. Nidulantes</taxon>
    </lineage>
</organism>
<dbReference type="Gene3D" id="3.30.559.30">
    <property type="entry name" value="Nonribosomal peptide synthetase, condensation domain"/>
    <property type="match status" value="1"/>
</dbReference>
<dbReference type="InterPro" id="IPR023213">
    <property type="entry name" value="CAT-like_dom_sf"/>
</dbReference>
<dbReference type="GO" id="GO:0031177">
    <property type="term" value="F:phosphopantetheine binding"/>
    <property type="evidence" value="ECO:0007669"/>
    <property type="project" value="TreeGrafter"/>
</dbReference>
<dbReference type="Pfam" id="PF00668">
    <property type="entry name" value="Condensation"/>
    <property type="match status" value="1"/>
</dbReference>
<dbReference type="GO" id="GO:0044550">
    <property type="term" value="P:secondary metabolite biosynthetic process"/>
    <property type="evidence" value="ECO:0007669"/>
    <property type="project" value="TreeGrafter"/>
</dbReference>
<dbReference type="Gene3D" id="3.40.50.720">
    <property type="entry name" value="NAD(P)-binding Rossmann-like Domain"/>
    <property type="match status" value="1"/>
</dbReference>
<dbReference type="STRING" id="1036612.A0A1L9SZ82"/>
<keyword evidence="7" id="KW-1185">Reference proteome</keyword>
<dbReference type="EMBL" id="KV878601">
    <property type="protein sequence ID" value="OJJ52457.1"/>
    <property type="molecule type" value="Genomic_DNA"/>
</dbReference>
<feature type="domain" description="Carrier" evidence="5">
    <location>
        <begin position="1002"/>
        <end position="1078"/>
    </location>
</feature>
<evidence type="ECO:0000256" key="3">
    <source>
        <dbReference type="ARBA" id="ARBA00022598"/>
    </source>
</evidence>
<dbReference type="Pfam" id="PF00550">
    <property type="entry name" value="PP-binding"/>
    <property type="match status" value="1"/>
</dbReference>
<dbReference type="InterPro" id="IPR036736">
    <property type="entry name" value="ACP-like_sf"/>
</dbReference>
<dbReference type="Pfam" id="PF07993">
    <property type="entry name" value="NAD_binding_4"/>
    <property type="match status" value="1"/>
</dbReference>
<dbReference type="InterPro" id="IPR010071">
    <property type="entry name" value="AA_adenyl_dom"/>
</dbReference>
<dbReference type="PROSITE" id="PS50075">
    <property type="entry name" value="CARRIER"/>
    <property type="match status" value="1"/>
</dbReference>
<dbReference type="InterPro" id="IPR001242">
    <property type="entry name" value="Condensation_dom"/>
</dbReference>
<evidence type="ECO:0000256" key="2">
    <source>
        <dbReference type="ARBA" id="ARBA00022553"/>
    </source>
</evidence>
<dbReference type="Gene3D" id="3.40.50.12780">
    <property type="entry name" value="N-terminal domain of ligase-like"/>
    <property type="match status" value="1"/>
</dbReference>
<dbReference type="InterPro" id="IPR000873">
    <property type="entry name" value="AMP-dep_synth/lig_dom"/>
</dbReference>
<dbReference type="Gene3D" id="3.30.300.30">
    <property type="match status" value="1"/>
</dbReference>
<dbReference type="SUPFAM" id="SSF47336">
    <property type="entry name" value="ACP-like"/>
    <property type="match status" value="1"/>
</dbReference>
<dbReference type="InterPro" id="IPR009081">
    <property type="entry name" value="PP-bd_ACP"/>
</dbReference>
<dbReference type="FunFam" id="3.40.50.980:FF:000001">
    <property type="entry name" value="Non-ribosomal peptide synthetase"/>
    <property type="match status" value="1"/>
</dbReference>
<dbReference type="CDD" id="cd05918">
    <property type="entry name" value="A_NRPS_SidN3_like"/>
    <property type="match status" value="1"/>
</dbReference>
<dbReference type="Pfam" id="PF00501">
    <property type="entry name" value="AMP-binding"/>
    <property type="match status" value="1"/>
</dbReference>
<dbReference type="SUPFAM" id="SSF56801">
    <property type="entry name" value="Acetyl-CoA synthetase-like"/>
    <property type="match status" value="1"/>
</dbReference>
<dbReference type="CDD" id="cd19545">
    <property type="entry name" value="FUM14_C_NRPS-like"/>
    <property type="match status" value="1"/>
</dbReference>
<protein>
    <recommendedName>
        <fullName evidence="5">Carrier domain-containing protein</fullName>
    </recommendedName>
</protein>
<keyword evidence="1" id="KW-0596">Phosphopantetheine</keyword>
<evidence type="ECO:0000259" key="5">
    <source>
        <dbReference type="PROSITE" id="PS50075"/>
    </source>
</evidence>
<dbReference type="PANTHER" id="PTHR45527:SF1">
    <property type="entry name" value="FATTY ACID SYNTHASE"/>
    <property type="match status" value="1"/>
</dbReference>
<dbReference type="InterPro" id="IPR045851">
    <property type="entry name" value="AMP-bd_C_sf"/>
</dbReference>
<dbReference type="NCBIfam" id="TIGR01746">
    <property type="entry name" value="Thioester-redct"/>
    <property type="match status" value="1"/>
</dbReference>
<dbReference type="SUPFAM" id="SSF52777">
    <property type="entry name" value="CoA-dependent acyltransferases"/>
    <property type="match status" value="2"/>
</dbReference>
<dbReference type="InterPro" id="IPR042099">
    <property type="entry name" value="ANL_N_sf"/>
</dbReference>
<dbReference type="GO" id="GO:0043041">
    <property type="term" value="P:amino acid activation for nonribosomal peptide biosynthetic process"/>
    <property type="evidence" value="ECO:0007669"/>
    <property type="project" value="TreeGrafter"/>
</dbReference>
<dbReference type="GeneID" id="63764452"/>
<comment type="similarity">
    <text evidence="4">Belongs to the NRP synthetase family.</text>
</comment>
<keyword evidence="3" id="KW-0436">Ligase</keyword>
<evidence type="ECO:0000256" key="1">
    <source>
        <dbReference type="ARBA" id="ARBA00022450"/>
    </source>
</evidence>
<dbReference type="GO" id="GO:0005737">
    <property type="term" value="C:cytoplasm"/>
    <property type="evidence" value="ECO:0007669"/>
    <property type="project" value="TreeGrafter"/>
</dbReference>
<dbReference type="VEuPathDB" id="FungiDB:ASPSYDRAFT_51880"/>
<evidence type="ECO:0000313" key="6">
    <source>
        <dbReference type="EMBL" id="OJJ52457.1"/>
    </source>
</evidence>
<dbReference type="InterPro" id="IPR020845">
    <property type="entry name" value="AMP-binding_CS"/>
</dbReference>
<dbReference type="NCBIfam" id="TIGR01733">
    <property type="entry name" value="AA-adenyl-dom"/>
    <property type="match status" value="1"/>
</dbReference>
<dbReference type="InterPro" id="IPR010080">
    <property type="entry name" value="Thioester_reductase-like_dom"/>
</dbReference>
<dbReference type="PANTHER" id="PTHR45527">
    <property type="entry name" value="NONRIBOSOMAL PEPTIDE SYNTHETASE"/>
    <property type="match status" value="1"/>
</dbReference>
<dbReference type="Proteomes" id="UP000184356">
    <property type="component" value="Unassembled WGS sequence"/>
</dbReference>
<dbReference type="PROSITE" id="PS00455">
    <property type="entry name" value="AMP_BINDING"/>
    <property type="match status" value="1"/>
</dbReference>
<dbReference type="InterPro" id="IPR036291">
    <property type="entry name" value="NAD(P)-bd_dom_sf"/>
</dbReference>
<dbReference type="SUPFAM" id="SSF51735">
    <property type="entry name" value="NAD(P)-binding Rossmann-fold domains"/>
    <property type="match status" value="1"/>
</dbReference>
<reference evidence="7" key="1">
    <citation type="journal article" date="2017" name="Genome Biol.">
        <title>Comparative genomics reveals high biological diversity and specific adaptations in the industrially and medically important fungal genus Aspergillus.</title>
        <authorList>
            <person name="de Vries R.P."/>
            <person name="Riley R."/>
            <person name="Wiebenga A."/>
            <person name="Aguilar-Osorio G."/>
            <person name="Amillis S."/>
            <person name="Uchima C.A."/>
            <person name="Anderluh G."/>
            <person name="Asadollahi M."/>
            <person name="Askin M."/>
            <person name="Barry K."/>
            <person name="Battaglia E."/>
            <person name="Bayram O."/>
            <person name="Benocci T."/>
            <person name="Braus-Stromeyer S.A."/>
            <person name="Caldana C."/>
            <person name="Canovas D."/>
            <person name="Cerqueira G.C."/>
            <person name="Chen F."/>
            <person name="Chen W."/>
            <person name="Choi C."/>
            <person name="Clum A."/>
            <person name="Dos Santos R.A."/>
            <person name="Damasio A.R."/>
            <person name="Diallinas G."/>
            <person name="Emri T."/>
            <person name="Fekete E."/>
            <person name="Flipphi M."/>
            <person name="Freyberg S."/>
            <person name="Gallo A."/>
            <person name="Gournas C."/>
            <person name="Habgood R."/>
            <person name="Hainaut M."/>
            <person name="Harispe M.L."/>
            <person name="Henrissat B."/>
            <person name="Hilden K.S."/>
            <person name="Hope R."/>
            <person name="Hossain A."/>
            <person name="Karabika E."/>
            <person name="Karaffa L."/>
            <person name="Karanyi Z."/>
            <person name="Krasevec N."/>
            <person name="Kuo A."/>
            <person name="Kusch H."/>
            <person name="LaButti K."/>
            <person name="Lagendijk E.L."/>
            <person name="Lapidus A."/>
            <person name="Levasseur A."/>
            <person name="Lindquist E."/>
            <person name="Lipzen A."/>
            <person name="Logrieco A.F."/>
            <person name="MacCabe A."/>
            <person name="Maekelae M.R."/>
            <person name="Malavazi I."/>
            <person name="Melin P."/>
            <person name="Meyer V."/>
            <person name="Mielnichuk N."/>
            <person name="Miskei M."/>
            <person name="Molnar A.P."/>
            <person name="Mule G."/>
            <person name="Ngan C.Y."/>
            <person name="Orejas M."/>
            <person name="Orosz E."/>
            <person name="Ouedraogo J.P."/>
            <person name="Overkamp K.M."/>
            <person name="Park H.-S."/>
            <person name="Perrone G."/>
            <person name="Piumi F."/>
            <person name="Punt P.J."/>
            <person name="Ram A.F."/>
            <person name="Ramon A."/>
            <person name="Rauscher S."/>
            <person name="Record E."/>
            <person name="Riano-Pachon D.M."/>
            <person name="Robert V."/>
            <person name="Roehrig J."/>
            <person name="Ruller R."/>
            <person name="Salamov A."/>
            <person name="Salih N.S."/>
            <person name="Samson R.A."/>
            <person name="Sandor E."/>
            <person name="Sanguinetti M."/>
            <person name="Schuetze T."/>
            <person name="Sepcic K."/>
            <person name="Shelest E."/>
            <person name="Sherlock G."/>
            <person name="Sophianopoulou V."/>
            <person name="Squina F.M."/>
            <person name="Sun H."/>
            <person name="Susca A."/>
            <person name="Todd R.B."/>
            <person name="Tsang A."/>
            <person name="Unkles S.E."/>
            <person name="van de Wiele N."/>
            <person name="van Rossen-Uffink D."/>
            <person name="Oliveira J.V."/>
            <person name="Vesth T.C."/>
            <person name="Visser J."/>
            <person name="Yu J.-H."/>
            <person name="Zhou M."/>
            <person name="Andersen M.R."/>
            <person name="Archer D.B."/>
            <person name="Baker S.E."/>
            <person name="Benoit I."/>
            <person name="Brakhage A.A."/>
            <person name="Braus G.H."/>
            <person name="Fischer R."/>
            <person name="Frisvad J.C."/>
            <person name="Goldman G.H."/>
            <person name="Houbraken J."/>
            <person name="Oakley B."/>
            <person name="Pocsi I."/>
            <person name="Scazzocchio C."/>
            <person name="Seiboth B."/>
            <person name="vanKuyk P.A."/>
            <person name="Wortman J."/>
            <person name="Dyer P.S."/>
            <person name="Grigoriev I.V."/>
        </authorList>
    </citation>
    <scope>NUCLEOTIDE SEQUENCE [LARGE SCALE GENOMIC DNA]</scope>
    <source>
        <strain evidence="7">CBS 593.65</strain>
    </source>
</reference>
<evidence type="ECO:0000256" key="4">
    <source>
        <dbReference type="ARBA" id="ARBA00029454"/>
    </source>
</evidence>
<sequence length="1493" mass="163881">MSRLLSAAPAKSQSKLNNVLNNIAKQCNTSADQVQDVYPCTPLQQGLVTLSVTTPGAYMAQHVYKLQPGVDQERMKQAWSAVFQNHAILRTRILILGENAMQVVLKHAVDPWSDCSDLQAYLAADQAIALQLGEPLSRLAISNSHVVWSAHHSIYDGFSVELILRDVAAVYADGDIPQRPSFRQFIQRTFQQKQKAQTEEFWKQKTAHIEDVDLFPRLPAPTYRPQPNSVYERETRLSIEGPSRVTLSTVANAAWALVQSSHLGVDQVAYGATLSGRNSNMPDIDKVVGPTLATVPVCLDVNRNQLVRDYLQATQAYFTDIIPHQHIGLQNLKRLSATTAAICNFQTLFAFQPAGMAETQSSYSHLLAEENEAGIDAGFYNYALTVQCSLAGNGTLKLLASYDDSLISKPQMERLVFQFEHIVSQLITKSGTEKLKDIDIISPQDLAQLDAWDRMAERYPALLPLDAISRFVVSRPDATAVSAWDGSLSYAQLDALAGRLACWLVQSCNVGPETVIPICFHRSQWMIISMLAVLKAGGAFLLLDPIYPEQRLNYMMEMVQAKTILISESCKEKFATFSGTAQVVYAAWFQAHTTLATPLPSEKDLPSDRAMYLVFTSGTTGQPKGVVTTHQSYAVGAAGHIPGLGLDTNTRQLFFASPAFDLSIYETIGSLMAGSTICVPAEEDRNGSVAPVIRNMNVNMISLTSSYARHMRPQDIPCLKTLALAGEPMATDVQHVWADKLTLLNAYGPAECSVVSTIKRPVLMDTYSANIGPPTAGRAWIVDPKDHDCLLPIGATGELLIEGGHLGRGYLNDPEKTAAAYIFDPRWAKAQGSDPRRFYKTGDLVHFDEDGSIIIEGRKDTQVKIRGQRVEIAEVEYHVTKLFPKAAGTAVEVFRHENQVHLVAFLFCDAGTWNGGDSPERILPRLSTPDIKSMSDIKLQLEKVLPHHMVPTRYQLWPHMPTSLSGKLERKALREELRHPSGIVIELNETTAVFPAIDPSDSVALRLNEKILGLTSGVKTAALKGRDFPLSILGLDSIQLISIVTFIRSEYGTKMTVGTLYDLKLTLTDLADLIKGPQSGRKSPVVPTLDLSKELQSVYRELTRRSESVKHKRRVFLTGATGLLGSQILRQLLADPSVQRVIVHVRASDAIKGMARVVSTATLAKWWSPSYASRVECWPGDLAMPQLGLQSEQWRTLCGLGEPETRVTSIIHNGAAVQWQAPYRALKAANVDSTVELLTATAQWAEPGSFTFISGGLKKSPGQDFESFLRALEQANGYSQSKFVAEELVSRFAGHQSAHRVSIVRPGWVIGTEQVAVPNTDDFLWKLVQACVQIGAYPAEGGDQWLTVADAEAVSTRILGTTFAASGDSPSVDNVDNGTTVSRFWELVKEATRMKLAPMSAETWKQAAQVFVSRQSNQAPFLPVLAMLQDPQMSFGVKQPADARPSAQVDAAMKSNIRTLVEAGFFSESPNSIATAKVFTRSRVNEARPGLFV</sequence>
<dbReference type="InterPro" id="IPR013120">
    <property type="entry name" value="FAR_NAD-bd"/>
</dbReference>